<keyword evidence="1" id="KW-1133">Transmembrane helix</keyword>
<reference evidence="2" key="1">
    <citation type="journal article" date="2021" name="Nat. Commun.">
        <title>Genetic determinants of endophytism in the Arabidopsis root mycobiome.</title>
        <authorList>
            <person name="Mesny F."/>
            <person name="Miyauchi S."/>
            <person name="Thiergart T."/>
            <person name="Pickel B."/>
            <person name="Atanasova L."/>
            <person name="Karlsson M."/>
            <person name="Huettel B."/>
            <person name="Barry K.W."/>
            <person name="Haridas S."/>
            <person name="Chen C."/>
            <person name="Bauer D."/>
            <person name="Andreopoulos W."/>
            <person name="Pangilinan J."/>
            <person name="LaButti K."/>
            <person name="Riley R."/>
            <person name="Lipzen A."/>
            <person name="Clum A."/>
            <person name="Drula E."/>
            <person name="Henrissat B."/>
            <person name="Kohler A."/>
            <person name="Grigoriev I.V."/>
            <person name="Martin F.M."/>
            <person name="Hacquard S."/>
        </authorList>
    </citation>
    <scope>NUCLEOTIDE SEQUENCE</scope>
    <source>
        <strain evidence="2">MPI-CAGE-AT-0147</strain>
    </source>
</reference>
<dbReference type="EMBL" id="JAGMUV010000007">
    <property type="protein sequence ID" value="KAH7148840.1"/>
    <property type="molecule type" value="Genomic_DNA"/>
</dbReference>
<accession>A0A9P9EVW9</accession>
<dbReference type="OrthoDB" id="194139at2759"/>
<keyword evidence="3" id="KW-1185">Reference proteome</keyword>
<feature type="transmembrane region" description="Helical" evidence="1">
    <location>
        <begin position="142"/>
        <end position="163"/>
    </location>
</feature>
<feature type="transmembrane region" description="Helical" evidence="1">
    <location>
        <begin position="78"/>
        <end position="99"/>
    </location>
</feature>
<proteinExistence type="predicted"/>
<name>A0A9P9EVW9_9HYPO</name>
<feature type="transmembrane region" description="Helical" evidence="1">
    <location>
        <begin position="15"/>
        <end position="38"/>
    </location>
</feature>
<gene>
    <name evidence="2" type="ORF">EDB81DRAFT_793465</name>
</gene>
<evidence type="ECO:0000313" key="2">
    <source>
        <dbReference type="EMBL" id="KAH7148840.1"/>
    </source>
</evidence>
<comment type="caution">
    <text evidence="2">The sequence shown here is derived from an EMBL/GenBank/DDBJ whole genome shotgun (WGS) entry which is preliminary data.</text>
</comment>
<keyword evidence="1" id="KW-0812">Transmembrane</keyword>
<organism evidence="2 3">
    <name type="scientific">Dactylonectria macrodidyma</name>
    <dbReference type="NCBI Taxonomy" id="307937"/>
    <lineage>
        <taxon>Eukaryota</taxon>
        <taxon>Fungi</taxon>
        <taxon>Dikarya</taxon>
        <taxon>Ascomycota</taxon>
        <taxon>Pezizomycotina</taxon>
        <taxon>Sordariomycetes</taxon>
        <taxon>Hypocreomycetidae</taxon>
        <taxon>Hypocreales</taxon>
        <taxon>Nectriaceae</taxon>
        <taxon>Dactylonectria</taxon>
    </lineage>
</organism>
<feature type="transmembrane region" description="Helical" evidence="1">
    <location>
        <begin position="111"/>
        <end position="136"/>
    </location>
</feature>
<feature type="transmembrane region" description="Helical" evidence="1">
    <location>
        <begin position="50"/>
        <end position="72"/>
    </location>
</feature>
<dbReference type="AlphaFoldDB" id="A0A9P9EVW9"/>
<sequence length="173" mass="18240">MMPIQFDWSLDQSAILVSLRSFTTLVTLCLVLPGIVVFSNKFASGQLCCLNHVFARGSALLYVAGSLCLVMIASEKLVVAGIIISALGSGIRTLCRAILVVAMGGERTGSVFGVPAVGEVIGFLAFELGMGSLFGIGLQTWMGLPICLGMAFAFGIGLATWMIPVPRLEYTES</sequence>
<keyword evidence="1" id="KW-0472">Membrane</keyword>
<protein>
    <submittedName>
        <fullName evidence="2">Uncharacterized protein</fullName>
    </submittedName>
</protein>
<evidence type="ECO:0000313" key="3">
    <source>
        <dbReference type="Proteomes" id="UP000738349"/>
    </source>
</evidence>
<dbReference type="Proteomes" id="UP000738349">
    <property type="component" value="Unassembled WGS sequence"/>
</dbReference>
<evidence type="ECO:0000256" key="1">
    <source>
        <dbReference type="SAM" id="Phobius"/>
    </source>
</evidence>